<protein>
    <submittedName>
        <fullName evidence="1">Uncharacterized protein</fullName>
    </submittedName>
</protein>
<dbReference type="OrthoDB" id="3556176at2"/>
<accession>A0A0N9IAG0</accession>
<keyword evidence="2" id="KW-1185">Reference proteome</keyword>
<proteinExistence type="predicted"/>
<organism evidence="1 2">
    <name type="scientific">Kibdelosporangium phytohabitans</name>
    <dbReference type="NCBI Taxonomy" id="860235"/>
    <lineage>
        <taxon>Bacteria</taxon>
        <taxon>Bacillati</taxon>
        <taxon>Actinomycetota</taxon>
        <taxon>Actinomycetes</taxon>
        <taxon>Pseudonocardiales</taxon>
        <taxon>Pseudonocardiaceae</taxon>
        <taxon>Kibdelosporangium</taxon>
    </lineage>
</organism>
<sequence length="75" mass="8366">MELPCPHGCGPTWKHPAAEQDRVIDTDIPDDRPARVQGQVDAMEAGGRDSECGEFLYQALARSGYAWDRHGRRQS</sequence>
<reference evidence="1 2" key="1">
    <citation type="submission" date="2015-07" db="EMBL/GenBank/DDBJ databases">
        <title>Genome sequencing of Kibdelosporangium phytohabitans.</title>
        <authorList>
            <person name="Qin S."/>
            <person name="Xing K."/>
        </authorList>
    </citation>
    <scope>NUCLEOTIDE SEQUENCE [LARGE SCALE GENOMIC DNA]</scope>
    <source>
        <strain evidence="1 2">KLBMP1111</strain>
    </source>
</reference>
<evidence type="ECO:0000313" key="2">
    <source>
        <dbReference type="Proteomes" id="UP000063699"/>
    </source>
</evidence>
<gene>
    <name evidence="1" type="ORF">AOZ06_39065</name>
</gene>
<dbReference type="KEGG" id="kphy:AOZ06_39065"/>
<dbReference type="RefSeq" id="WP_054293972.1">
    <property type="nucleotide sequence ID" value="NZ_CP012752.1"/>
</dbReference>
<evidence type="ECO:0000313" key="1">
    <source>
        <dbReference type="EMBL" id="ALG12076.1"/>
    </source>
</evidence>
<name>A0A0N9IAG0_9PSEU</name>
<dbReference type="AlphaFoldDB" id="A0A0N9IAG0"/>
<dbReference type="Proteomes" id="UP000063699">
    <property type="component" value="Chromosome"/>
</dbReference>
<dbReference type="EMBL" id="CP012752">
    <property type="protein sequence ID" value="ALG12076.1"/>
    <property type="molecule type" value="Genomic_DNA"/>
</dbReference>